<comment type="similarity">
    <text evidence="1">Belongs to the fantastic four family.</text>
</comment>
<dbReference type="InterPro" id="IPR021410">
    <property type="entry name" value="FAF"/>
</dbReference>
<protein>
    <recommendedName>
        <fullName evidence="3">FAF domain-containing protein</fullName>
    </recommendedName>
</protein>
<feature type="domain" description="FAF" evidence="3">
    <location>
        <begin position="56"/>
        <end position="107"/>
    </location>
</feature>
<evidence type="ECO:0000313" key="5">
    <source>
        <dbReference type="Proteomes" id="UP000015453"/>
    </source>
</evidence>
<keyword evidence="5" id="KW-1185">Reference proteome</keyword>
<dbReference type="AlphaFoldDB" id="S8DZK2"/>
<proteinExistence type="inferred from homology"/>
<dbReference type="EMBL" id="AUSU01004214">
    <property type="protein sequence ID" value="EPS65457.1"/>
    <property type="molecule type" value="Genomic_DNA"/>
</dbReference>
<dbReference type="PANTHER" id="PTHR33155:SF8">
    <property type="entry name" value="PROTEIN FANTASTIC FOUR 1"/>
    <property type="match status" value="1"/>
</dbReference>
<sequence length="124" mass="13923">PPEKNCIRKLSLEMCTENLGTETGIHSSSPQFFLPPENEFSGRIRRPKSEKTRSVFPPPLSSIAGGGGVLIESHREEGRLVIRARNSCSLRIYFKAERGDGRLKLYLPRNPFEGEPESDPDPEE</sequence>
<accession>S8DZK2</accession>
<dbReference type="InterPro" id="IPR046431">
    <property type="entry name" value="FAF_dom"/>
</dbReference>
<reference evidence="4 5" key="1">
    <citation type="journal article" date="2013" name="BMC Genomics">
        <title>The miniature genome of a carnivorous plant Genlisea aurea contains a low number of genes and short non-coding sequences.</title>
        <authorList>
            <person name="Leushkin E.V."/>
            <person name="Sutormin R.A."/>
            <person name="Nabieva E.R."/>
            <person name="Penin A.A."/>
            <person name="Kondrashov A.S."/>
            <person name="Logacheva M.D."/>
        </authorList>
    </citation>
    <scope>NUCLEOTIDE SEQUENCE [LARGE SCALE GENOMIC DNA]</scope>
</reference>
<feature type="compositionally biased region" description="Polar residues" evidence="2">
    <location>
        <begin position="21"/>
        <end position="31"/>
    </location>
</feature>
<dbReference type="Pfam" id="PF11250">
    <property type="entry name" value="FAF"/>
    <property type="match status" value="1"/>
</dbReference>
<evidence type="ECO:0000259" key="3">
    <source>
        <dbReference type="Pfam" id="PF11250"/>
    </source>
</evidence>
<evidence type="ECO:0000256" key="1">
    <source>
        <dbReference type="ARBA" id="ARBA00008690"/>
    </source>
</evidence>
<evidence type="ECO:0000313" key="4">
    <source>
        <dbReference type="EMBL" id="EPS65457.1"/>
    </source>
</evidence>
<dbReference type="PANTHER" id="PTHR33155">
    <property type="entry name" value="FANTASTIC FOUR-LIKE PROTEIN (DUF3049)"/>
    <property type="match status" value="1"/>
</dbReference>
<feature type="region of interest" description="Disordered" evidence="2">
    <location>
        <begin position="21"/>
        <end position="43"/>
    </location>
</feature>
<gene>
    <name evidence="4" type="ORF">M569_09320</name>
</gene>
<comment type="caution">
    <text evidence="4">The sequence shown here is derived from an EMBL/GenBank/DDBJ whole genome shotgun (WGS) entry which is preliminary data.</text>
</comment>
<evidence type="ECO:0000256" key="2">
    <source>
        <dbReference type="SAM" id="MobiDB-lite"/>
    </source>
</evidence>
<feature type="non-terminal residue" evidence="4">
    <location>
        <position position="124"/>
    </location>
</feature>
<organism evidence="4 5">
    <name type="scientific">Genlisea aurea</name>
    <dbReference type="NCBI Taxonomy" id="192259"/>
    <lineage>
        <taxon>Eukaryota</taxon>
        <taxon>Viridiplantae</taxon>
        <taxon>Streptophyta</taxon>
        <taxon>Embryophyta</taxon>
        <taxon>Tracheophyta</taxon>
        <taxon>Spermatophyta</taxon>
        <taxon>Magnoliopsida</taxon>
        <taxon>eudicotyledons</taxon>
        <taxon>Gunneridae</taxon>
        <taxon>Pentapetalae</taxon>
        <taxon>asterids</taxon>
        <taxon>lamiids</taxon>
        <taxon>Lamiales</taxon>
        <taxon>Lentibulariaceae</taxon>
        <taxon>Genlisea</taxon>
    </lineage>
</organism>
<feature type="non-terminal residue" evidence="4">
    <location>
        <position position="1"/>
    </location>
</feature>
<name>S8DZK2_9LAMI</name>
<dbReference type="OrthoDB" id="1916983at2759"/>
<dbReference type="Proteomes" id="UP000015453">
    <property type="component" value="Unassembled WGS sequence"/>
</dbReference>